<feature type="transmembrane region" description="Helical" evidence="5">
    <location>
        <begin position="21"/>
        <end position="43"/>
    </location>
</feature>
<dbReference type="SMART" id="SM00283">
    <property type="entry name" value="MA"/>
    <property type="match status" value="1"/>
</dbReference>
<feature type="transmembrane region" description="Helical" evidence="5">
    <location>
        <begin position="49"/>
        <end position="72"/>
    </location>
</feature>
<dbReference type="EMBL" id="JAGETV010000001">
    <property type="protein sequence ID" value="MBO1925963.1"/>
    <property type="molecule type" value="Genomic_DNA"/>
</dbReference>
<dbReference type="Proteomes" id="UP000664835">
    <property type="component" value="Unassembled WGS sequence"/>
</dbReference>
<comment type="caution">
    <text evidence="8">The sequence shown here is derived from an EMBL/GenBank/DDBJ whole genome shotgun (WGS) entry which is preliminary data.</text>
</comment>
<keyword evidence="9" id="KW-1185">Reference proteome</keyword>
<evidence type="ECO:0000313" key="8">
    <source>
        <dbReference type="EMBL" id="MBO1925963.1"/>
    </source>
</evidence>
<evidence type="ECO:0000259" key="6">
    <source>
        <dbReference type="PROSITE" id="PS50111"/>
    </source>
</evidence>
<sequence>MDATAMVSLDFSKPSILRNMFFTYIGAGLGMGLVFPVFASLFVNYKEGMLLWFVIGCVLAGISIGVFNYWLLKERLLKRLMRIGQVANAISQNDISQQCTLQSNDFIGDMAASFNKMTANLRQMVEQIKNVTDSLNNASNSMMSVSQNTHQGVTEQKNGTAEVAASIDNMTQTAFEMSRNTLDATHAAKQAEQATDSGSQVVNQAIQSIQLLANEVEDTSKVIQNLKNDSENITSVLSVIKEISEQTNLLALNAAIEAARAGEHGRGFAVVADEVRTLAARTQASAVQIEAIIEQLQGVADNAVSVMLNGQDQALKSVNQANNAGEALHLIADAVRTITQKNLQIEKSAEQQKQQSEIVKANMQSIQQVSHSVADGADHTADACQKVNSYAAELQQLIQQFKTR</sequence>
<feature type="domain" description="HAMP" evidence="7">
    <location>
        <begin position="74"/>
        <end position="126"/>
    </location>
</feature>
<gene>
    <name evidence="8" type="ORF">J3998_00105</name>
</gene>
<comment type="similarity">
    <text evidence="3">Belongs to the methyl-accepting chemotaxis (MCP) protein family.</text>
</comment>
<keyword evidence="2 4" id="KW-0807">Transducer</keyword>
<dbReference type="InterPro" id="IPR003660">
    <property type="entry name" value="HAMP_dom"/>
</dbReference>
<evidence type="ECO:0000256" key="2">
    <source>
        <dbReference type="ARBA" id="ARBA00023224"/>
    </source>
</evidence>
<evidence type="ECO:0000313" key="9">
    <source>
        <dbReference type="Proteomes" id="UP000664835"/>
    </source>
</evidence>
<proteinExistence type="inferred from homology"/>
<evidence type="ECO:0000256" key="1">
    <source>
        <dbReference type="ARBA" id="ARBA00004370"/>
    </source>
</evidence>
<dbReference type="InterPro" id="IPR004089">
    <property type="entry name" value="MCPsignal_dom"/>
</dbReference>
<name>A0ABS3Q0X1_9GAMM</name>
<feature type="domain" description="Methyl-accepting transducer" evidence="6">
    <location>
        <begin position="131"/>
        <end position="367"/>
    </location>
</feature>
<keyword evidence="5" id="KW-0812">Transmembrane</keyword>
<keyword evidence="5" id="KW-1133">Transmembrane helix</keyword>
<dbReference type="Pfam" id="PF00015">
    <property type="entry name" value="MCPsignal"/>
    <property type="match status" value="1"/>
</dbReference>
<accession>A0ABS3Q0X1</accession>
<evidence type="ECO:0000259" key="7">
    <source>
        <dbReference type="PROSITE" id="PS50885"/>
    </source>
</evidence>
<dbReference type="SMART" id="SM00304">
    <property type="entry name" value="HAMP"/>
    <property type="match status" value="1"/>
</dbReference>
<organism evidence="8 9">
    <name type="scientific">Thiomicrorhabdus marina</name>
    <dbReference type="NCBI Taxonomy" id="2818442"/>
    <lineage>
        <taxon>Bacteria</taxon>
        <taxon>Pseudomonadati</taxon>
        <taxon>Pseudomonadota</taxon>
        <taxon>Gammaproteobacteria</taxon>
        <taxon>Thiotrichales</taxon>
        <taxon>Piscirickettsiaceae</taxon>
        <taxon>Thiomicrorhabdus</taxon>
    </lineage>
</organism>
<evidence type="ECO:0000256" key="5">
    <source>
        <dbReference type="SAM" id="Phobius"/>
    </source>
</evidence>
<dbReference type="PANTHER" id="PTHR32089">
    <property type="entry name" value="METHYL-ACCEPTING CHEMOTAXIS PROTEIN MCPB"/>
    <property type="match status" value="1"/>
</dbReference>
<evidence type="ECO:0000256" key="4">
    <source>
        <dbReference type="PROSITE-ProRule" id="PRU00284"/>
    </source>
</evidence>
<dbReference type="CDD" id="cd06225">
    <property type="entry name" value="HAMP"/>
    <property type="match status" value="1"/>
</dbReference>
<dbReference type="PROSITE" id="PS50111">
    <property type="entry name" value="CHEMOTAXIS_TRANSDUC_2"/>
    <property type="match status" value="1"/>
</dbReference>
<dbReference type="Gene3D" id="1.10.287.950">
    <property type="entry name" value="Methyl-accepting chemotaxis protein"/>
    <property type="match status" value="1"/>
</dbReference>
<dbReference type="PANTHER" id="PTHR32089:SF112">
    <property type="entry name" value="LYSOZYME-LIKE PROTEIN-RELATED"/>
    <property type="match status" value="1"/>
</dbReference>
<keyword evidence="5" id="KW-0472">Membrane</keyword>
<dbReference type="PROSITE" id="PS50885">
    <property type="entry name" value="HAMP"/>
    <property type="match status" value="1"/>
</dbReference>
<evidence type="ECO:0000256" key="3">
    <source>
        <dbReference type="ARBA" id="ARBA00029447"/>
    </source>
</evidence>
<comment type="subcellular location">
    <subcellularLocation>
        <location evidence="1">Membrane</location>
    </subcellularLocation>
</comment>
<dbReference type="SUPFAM" id="SSF58104">
    <property type="entry name" value="Methyl-accepting chemotaxis protein (MCP) signaling domain"/>
    <property type="match status" value="1"/>
</dbReference>
<reference evidence="8 9" key="1">
    <citation type="submission" date="2021-03" db="EMBL/GenBank/DDBJ databases">
        <title>Thiomicrorhabdus sp.nov.,novel sulfur-oxidizing bacteria isolated from coastal sediment.</title>
        <authorList>
            <person name="Liu X."/>
        </authorList>
    </citation>
    <scope>NUCLEOTIDE SEQUENCE [LARGE SCALE GENOMIC DNA]</scope>
    <source>
        <strain evidence="8 9">6S2-11</strain>
    </source>
</reference>
<protein>
    <submittedName>
        <fullName evidence="8">Methyl-accepting chemotaxis protein</fullName>
    </submittedName>
</protein>